<dbReference type="GO" id="GO:0046872">
    <property type="term" value="F:metal ion binding"/>
    <property type="evidence" value="ECO:0007669"/>
    <property type="project" value="InterPro"/>
</dbReference>
<dbReference type="PANTHER" id="PTHR13966:SF5">
    <property type="entry name" value="ENDONUCLEASE G, MITOCHONDRIAL"/>
    <property type="match status" value="1"/>
</dbReference>
<keyword evidence="3" id="KW-0378">Hydrolase</keyword>
<dbReference type="SMART" id="SM00892">
    <property type="entry name" value="Endonuclease_NS"/>
    <property type="match status" value="1"/>
</dbReference>
<dbReference type="GO" id="GO:0000014">
    <property type="term" value="F:single-stranded DNA endodeoxyribonuclease activity"/>
    <property type="evidence" value="ECO:0007669"/>
    <property type="project" value="TreeGrafter"/>
</dbReference>
<dbReference type="RefSeq" id="WP_026063576.1">
    <property type="nucleotide sequence ID" value="NZ_CP012508.1"/>
</dbReference>
<reference evidence="3 4" key="1">
    <citation type="journal article" date="2014" name="Genome Announc.">
        <title>Comparative Genome Analysis of Two Isolates of the Fish Pathogen Piscirickettsia salmonis from Different Hosts Reveals Major Differences in Virulence-Associated Secretion Systems.</title>
        <authorList>
            <person name="Bohle H."/>
            <person name="Henriquez P."/>
            <person name="Grothusen H."/>
            <person name="Navas E."/>
            <person name="Sandoval A."/>
            <person name="Bustamante F."/>
            <person name="Bustos P."/>
            <person name="Mancilla M."/>
        </authorList>
    </citation>
    <scope>NUCLEOTIDE SEQUENCE [LARGE SCALE GENOMIC DNA]</scope>
    <source>
        <strain evidence="4">B1-32597</strain>
    </source>
</reference>
<dbReference type="PANTHER" id="PTHR13966">
    <property type="entry name" value="ENDONUCLEASE RELATED"/>
    <property type="match status" value="1"/>
</dbReference>
<organism evidence="3 4">
    <name type="scientific">Piscirickettsia salmonis</name>
    <dbReference type="NCBI Taxonomy" id="1238"/>
    <lineage>
        <taxon>Bacteria</taxon>
        <taxon>Pseudomonadati</taxon>
        <taxon>Pseudomonadota</taxon>
        <taxon>Gammaproteobacteria</taxon>
        <taxon>Thiotrichales</taxon>
        <taxon>Piscirickettsiaceae</taxon>
        <taxon>Piscirickettsia</taxon>
    </lineage>
</organism>
<dbReference type="GO" id="GO:0004521">
    <property type="term" value="F:RNA endonuclease activity"/>
    <property type="evidence" value="ECO:0007669"/>
    <property type="project" value="TreeGrafter"/>
</dbReference>
<sequence length="254" mass="29191">MKIKRTMLFLCAIGVTVTAYANEKASCQQFLKYGNPGGVDQYLCRKGYVVGYNYATKQPRWVAYRLTRSSVSHAFLQKEAFYADDDIPSSFRVIPKDYSKSGYSYVQFAPQASMDFNKLSLKQSFLLSNTSPQNKQLSRLAWRKLEKDVRNWTNRYGEVYVYTGPTFDGDHLKKIGNGIFVPTGFFKIIYAPKQEKALAFWVPNKKVAPRKIGLYLTTVKVIEERTGLRFLSKLNSSSQDHINIAYNKLWPSYN</sequence>
<feature type="domain" description="DNA/RNA non-specific endonuclease/pyrophosphatase/phosphodiesterase" evidence="2">
    <location>
        <begin position="44"/>
        <end position="237"/>
    </location>
</feature>
<dbReference type="Pfam" id="PF01223">
    <property type="entry name" value="Endonuclease_NS"/>
    <property type="match status" value="1"/>
</dbReference>
<keyword evidence="3" id="KW-0540">Nuclease</keyword>
<dbReference type="InterPro" id="IPR040255">
    <property type="entry name" value="Non-specific_endonuclease"/>
</dbReference>
<dbReference type="Gene3D" id="3.40.570.10">
    <property type="entry name" value="Extracellular Endonuclease, subunit A"/>
    <property type="match status" value="1"/>
</dbReference>
<dbReference type="InterPro" id="IPR044929">
    <property type="entry name" value="DNA/RNA_non-sp_Endonuclease_sf"/>
</dbReference>
<proteinExistence type="predicted"/>
<keyword evidence="3" id="KW-0255">Endonuclease</keyword>
<dbReference type="AlphaFoldDB" id="A0A1L6T9Y9"/>
<evidence type="ECO:0000313" key="4">
    <source>
        <dbReference type="Proteomes" id="UP000029558"/>
    </source>
</evidence>
<dbReference type="Proteomes" id="UP000029558">
    <property type="component" value="Chromosome"/>
</dbReference>
<evidence type="ECO:0000259" key="1">
    <source>
        <dbReference type="SMART" id="SM00477"/>
    </source>
</evidence>
<dbReference type="SUPFAM" id="SSF54060">
    <property type="entry name" value="His-Me finger endonucleases"/>
    <property type="match status" value="1"/>
</dbReference>
<protein>
    <submittedName>
        <fullName evidence="3">DNA/RNA non-specific endonuclease</fullName>
    </submittedName>
</protein>
<name>A0A1L6T9Y9_PISSA</name>
<dbReference type="GO" id="GO:0003676">
    <property type="term" value="F:nucleic acid binding"/>
    <property type="evidence" value="ECO:0007669"/>
    <property type="project" value="InterPro"/>
</dbReference>
<dbReference type="EMBL" id="CP012508">
    <property type="protein sequence ID" value="ALB22049.1"/>
    <property type="molecule type" value="Genomic_DNA"/>
</dbReference>
<dbReference type="InterPro" id="IPR001604">
    <property type="entry name" value="Endo_G_ENPP1-like_dom"/>
</dbReference>
<evidence type="ECO:0000313" key="3">
    <source>
        <dbReference type="EMBL" id="ALB22049.1"/>
    </source>
</evidence>
<dbReference type="OrthoDB" id="9811262at2"/>
<dbReference type="InterPro" id="IPR020821">
    <property type="entry name" value="ENPP1-3/EXOG-like_nuc-like"/>
</dbReference>
<dbReference type="InterPro" id="IPR044925">
    <property type="entry name" value="His-Me_finger_sf"/>
</dbReference>
<accession>A0A1L6T9Y9</accession>
<evidence type="ECO:0000259" key="2">
    <source>
        <dbReference type="SMART" id="SM00892"/>
    </source>
</evidence>
<gene>
    <name evidence="3" type="ORF">KU39_866</name>
</gene>
<dbReference type="SMART" id="SM00477">
    <property type="entry name" value="NUC"/>
    <property type="match status" value="1"/>
</dbReference>
<feature type="domain" description="ENPP1-3/EXOG-like endonuclease/phosphodiesterase" evidence="1">
    <location>
        <begin position="45"/>
        <end position="237"/>
    </location>
</feature>